<feature type="domain" description="Outer membrane protein beta-barrel" evidence="5">
    <location>
        <begin position="381"/>
        <end position="782"/>
    </location>
</feature>
<accession>A0A1X7KFN1</accession>
<dbReference type="PANTHER" id="PTHR40980:SF4">
    <property type="entry name" value="TONB-DEPENDENT RECEPTOR-LIKE BETA-BARREL DOMAIN-CONTAINING PROTEIN"/>
    <property type="match status" value="1"/>
</dbReference>
<dbReference type="GO" id="GO:0009279">
    <property type="term" value="C:cell outer membrane"/>
    <property type="evidence" value="ECO:0007669"/>
    <property type="project" value="UniProtKB-SubCell"/>
</dbReference>
<dbReference type="PANTHER" id="PTHR40980">
    <property type="entry name" value="PLUG DOMAIN-CONTAINING PROTEIN"/>
    <property type="match status" value="1"/>
</dbReference>
<comment type="subcellular location">
    <subcellularLocation>
        <location evidence="1">Cell outer membrane</location>
    </subcellularLocation>
</comment>
<keyword evidence="7" id="KW-1185">Reference proteome</keyword>
<dbReference type="Gene3D" id="2.60.40.1120">
    <property type="entry name" value="Carboxypeptidase-like, regulatory domain"/>
    <property type="match status" value="1"/>
</dbReference>
<dbReference type="RefSeq" id="WP_085473569.1">
    <property type="nucleotide sequence ID" value="NZ_FXAU01000005.1"/>
</dbReference>
<dbReference type="Pfam" id="PF14905">
    <property type="entry name" value="OMP_b-brl_3"/>
    <property type="match status" value="1"/>
</dbReference>
<dbReference type="Proteomes" id="UP000192980">
    <property type="component" value="Unassembled WGS sequence"/>
</dbReference>
<evidence type="ECO:0000259" key="5">
    <source>
        <dbReference type="Pfam" id="PF14905"/>
    </source>
</evidence>
<dbReference type="STRING" id="561061.SAMN05660862_2850"/>
<gene>
    <name evidence="6" type="ORF">SAMN05660862_2850</name>
</gene>
<evidence type="ECO:0000313" key="7">
    <source>
        <dbReference type="Proteomes" id="UP000192980"/>
    </source>
</evidence>
<evidence type="ECO:0000256" key="4">
    <source>
        <dbReference type="SAM" id="SignalP"/>
    </source>
</evidence>
<dbReference type="InterPro" id="IPR041700">
    <property type="entry name" value="OMP_b-brl_3"/>
</dbReference>
<evidence type="ECO:0000256" key="2">
    <source>
        <dbReference type="ARBA" id="ARBA00023136"/>
    </source>
</evidence>
<dbReference type="EMBL" id="FXAU01000005">
    <property type="protein sequence ID" value="SMG40079.1"/>
    <property type="molecule type" value="Genomic_DNA"/>
</dbReference>
<dbReference type="InterPro" id="IPR036942">
    <property type="entry name" value="Beta-barrel_TonB_sf"/>
</dbReference>
<evidence type="ECO:0000313" key="6">
    <source>
        <dbReference type="EMBL" id="SMG40079.1"/>
    </source>
</evidence>
<evidence type="ECO:0000256" key="3">
    <source>
        <dbReference type="ARBA" id="ARBA00023237"/>
    </source>
</evidence>
<evidence type="ECO:0000256" key="1">
    <source>
        <dbReference type="ARBA" id="ARBA00004442"/>
    </source>
</evidence>
<dbReference type="AlphaFoldDB" id="A0A1X7KFN1"/>
<name>A0A1X7KFN1_9SPHI</name>
<feature type="signal peptide" evidence="4">
    <location>
        <begin position="1"/>
        <end position="23"/>
    </location>
</feature>
<proteinExistence type="predicted"/>
<feature type="chain" id="PRO_5012914277" evidence="4">
    <location>
        <begin position="24"/>
        <end position="805"/>
    </location>
</feature>
<dbReference type="SUPFAM" id="SSF49478">
    <property type="entry name" value="Cna protein B-type domain"/>
    <property type="match status" value="1"/>
</dbReference>
<reference evidence="6 7" key="1">
    <citation type="submission" date="2017-04" db="EMBL/GenBank/DDBJ databases">
        <authorList>
            <person name="Afonso C.L."/>
            <person name="Miller P.J."/>
            <person name="Scott M.A."/>
            <person name="Spackman E."/>
            <person name="Goraichik I."/>
            <person name="Dimitrov K.M."/>
            <person name="Suarez D.L."/>
            <person name="Swayne D.E."/>
        </authorList>
    </citation>
    <scope>NUCLEOTIDE SEQUENCE [LARGE SCALE GENOMIC DNA]</scope>
    <source>
        <strain evidence="6 7">DSM 22418</strain>
    </source>
</reference>
<protein>
    <submittedName>
        <fullName evidence="6">Outer membrane receptor proteins, mostly Fe transport</fullName>
    </submittedName>
</protein>
<keyword evidence="3" id="KW-0998">Cell outer membrane</keyword>
<organism evidence="6 7">
    <name type="scientific">Sphingobacterium psychroaquaticum</name>
    <dbReference type="NCBI Taxonomy" id="561061"/>
    <lineage>
        <taxon>Bacteria</taxon>
        <taxon>Pseudomonadati</taxon>
        <taxon>Bacteroidota</taxon>
        <taxon>Sphingobacteriia</taxon>
        <taxon>Sphingobacteriales</taxon>
        <taxon>Sphingobacteriaceae</taxon>
        <taxon>Sphingobacterium</taxon>
    </lineage>
</organism>
<dbReference type="Gene3D" id="2.40.170.20">
    <property type="entry name" value="TonB-dependent receptor, beta-barrel domain"/>
    <property type="match status" value="1"/>
</dbReference>
<keyword evidence="6" id="KW-0675">Receptor</keyword>
<sequence length="805" mass="90288">MNKVYIYIVLTLSTLIQSLAAFAQQAEVKGKVLAEDTKPQASVSVYLMTPKTNAIIKTSVTDDKGQYIFTNVPNGEFVVQASSVGFEAARSNNLQLNNAPVLVSDLVLKVSSNTIGAVTVEGKVPLVQQRDGKLVLNVENSTLAAGNTALDIIQRAPGVSVDKDNNLQLMGQAGVNVTIDGRQTYMSSEQLATYLKSMDGGQIKSVEVSTTRSAKEDAEGAVGTINIVLKKNRLEGFNGTFLASGGYGKYERANSSLSLNYKKNNTTLFGSYGFTHNKRGIDLMVDRAMVDAGKQRVFHQEANLIEKTNSHNYKFGIEQRTSPRNTMLLQFSGDNYAENPENNSVTNMGSSLTSIDSILYSESRSKTPVNRYSANFNNEFKVDTIGGKLVLDLDWSMFRNDARVDYTYNTYFPDGSLVRPTELERSYMPVDIDIYVAKLDFLKTIGKGKLELGAKYSNVKSDNNLGFEHFVNGQWQEFEGRPNHFIYTEQIAAAYADYSRVYGKMSIKAGLRGEYTFSDGNSITMNNHVKRDYLDLFPSANIGYTVNENNILSLGYARKVARPNYRNLNPFEYYIDKFTSQRGNPYLKPQYTDGFTLNYTVRKMYNITLGADITNDAMVESMGQNTETGQAWITKDNLGKSWTSYLNVNVPVRIGKIWTMNNNLTGIYMHFKGPIVGSYVDDGSFFFQGRSMNNFRMSKALSAELSVNYNSAFLYNVYQIGARWGTDVGINYNFKDQRSSLKLAGTDIFKTQKNNITTNFAEFDSKIRQYNDNRTVRLTYTYKFGNLKQQLKRNNTDSDEKNRAQ</sequence>
<keyword evidence="4" id="KW-0732">Signal</keyword>
<dbReference type="SUPFAM" id="SSF56935">
    <property type="entry name" value="Porins"/>
    <property type="match status" value="1"/>
</dbReference>
<keyword evidence="2" id="KW-0472">Membrane</keyword>
<dbReference type="Pfam" id="PF13620">
    <property type="entry name" value="CarboxypepD_reg"/>
    <property type="match status" value="1"/>
</dbReference>
<dbReference type="OrthoDB" id="606851at2"/>